<accession>A0A8S9XPR9</accession>
<dbReference type="AlphaFoldDB" id="A0A8S9XPR9"/>
<protein>
    <submittedName>
        <fullName evidence="2">Uncharacterized protein</fullName>
    </submittedName>
</protein>
<dbReference type="Proteomes" id="UP000466442">
    <property type="component" value="Linkage Group LG5"/>
</dbReference>
<name>A0A8S9XPR9_APOLU</name>
<evidence type="ECO:0000313" key="2">
    <source>
        <dbReference type="EMBL" id="KAF6210943.1"/>
    </source>
</evidence>
<gene>
    <name evidence="2" type="ORF">GE061_014056</name>
</gene>
<keyword evidence="3" id="KW-1185">Reference proteome</keyword>
<organism evidence="2 3">
    <name type="scientific">Apolygus lucorum</name>
    <name type="common">Small green plant bug</name>
    <name type="synonym">Lygocoris lucorum</name>
    <dbReference type="NCBI Taxonomy" id="248454"/>
    <lineage>
        <taxon>Eukaryota</taxon>
        <taxon>Metazoa</taxon>
        <taxon>Ecdysozoa</taxon>
        <taxon>Arthropoda</taxon>
        <taxon>Hexapoda</taxon>
        <taxon>Insecta</taxon>
        <taxon>Pterygota</taxon>
        <taxon>Neoptera</taxon>
        <taxon>Paraneoptera</taxon>
        <taxon>Hemiptera</taxon>
        <taxon>Heteroptera</taxon>
        <taxon>Panheteroptera</taxon>
        <taxon>Cimicomorpha</taxon>
        <taxon>Miridae</taxon>
        <taxon>Mirini</taxon>
        <taxon>Apolygus</taxon>
    </lineage>
</organism>
<feature type="compositionally biased region" description="Low complexity" evidence="1">
    <location>
        <begin position="103"/>
        <end position="132"/>
    </location>
</feature>
<feature type="region of interest" description="Disordered" evidence="1">
    <location>
        <begin position="56"/>
        <end position="142"/>
    </location>
</feature>
<sequence length="142" mass="16175">MFGKIEPSDCLSNWLPLSKPSYLRRRPSGTVNYDGRALAEYDQRFNTYRNSYADPYRQFYERRPPQPPRHPQIALPPQPITIVRKPLDVRPLDPDSDYTTQGPPHVSSTNSPSTHSPSASSTSTTSSPQLSSYERTFDGRKF</sequence>
<feature type="compositionally biased region" description="Pro residues" evidence="1">
    <location>
        <begin position="65"/>
        <end position="79"/>
    </location>
</feature>
<reference evidence="2" key="1">
    <citation type="journal article" date="2021" name="Mol. Ecol. Resour.">
        <title>Apolygus lucorum genome provides insights into omnivorousness and mesophyll feeding.</title>
        <authorList>
            <person name="Liu Y."/>
            <person name="Liu H."/>
            <person name="Wang H."/>
            <person name="Huang T."/>
            <person name="Liu B."/>
            <person name="Yang B."/>
            <person name="Yin L."/>
            <person name="Li B."/>
            <person name="Zhang Y."/>
            <person name="Zhang S."/>
            <person name="Jiang F."/>
            <person name="Zhang X."/>
            <person name="Ren Y."/>
            <person name="Wang B."/>
            <person name="Wang S."/>
            <person name="Lu Y."/>
            <person name="Wu K."/>
            <person name="Fan W."/>
            <person name="Wang G."/>
        </authorList>
    </citation>
    <scope>NUCLEOTIDE SEQUENCE</scope>
    <source>
        <strain evidence="2">12Hb</strain>
    </source>
</reference>
<evidence type="ECO:0000313" key="3">
    <source>
        <dbReference type="Proteomes" id="UP000466442"/>
    </source>
</evidence>
<dbReference type="EMBL" id="WIXP02000005">
    <property type="protein sequence ID" value="KAF6210943.1"/>
    <property type="molecule type" value="Genomic_DNA"/>
</dbReference>
<comment type="caution">
    <text evidence="2">The sequence shown here is derived from an EMBL/GenBank/DDBJ whole genome shotgun (WGS) entry which is preliminary data.</text>
</comment>
<proteinExistence type="predicted"/>
<evidence type="ECO:0000256" key="1">
    <source>
        <dbReference type="SAM" id="MobiDB-lite"/>
    </source>
</evidence>